<dbReference type="RefSeq" id="WP_281895013.1">
    <property type="nucleotide sequence ID" value="NZ_BSDI01000009.1"/>
</dbReference>
<feature type="domain" description="DUF1206" evidence="2">
    <location>
        <begin position="23"/>
        <end position="90"/>
    </location>
</feature>
<feature type="domain" description="DUF1206" evidence="2">
    <location>
        <begin position="108"/>
        <end position="173"/>
    </location>
</feature>
<evidence type="ECO:0000313" key="3">
    <source>
        <dbReference type="EMBL" id="GLH97297.1"/>
    </source>
</evidence>
<evidence type="ECO:0000313" key="4">
    <source>
        <dbReference type="Proteomes" id="UP001144280"/>
    </source>
</evidence>
<reference evidence="3" key="1">
    <citation type="submission" date="2022-12" db="EMBL/GenBank/DDBJ databases">
        <title>New Phytohabitans aurantiacus sp. RD004123 nov., an actinomycete isolated from soil.</title>
        <authorList>
            <person name="Triningsih D.W."/>
            <person name="Harunari E."/>
            <person name="Igarashi Y."/>
        </authorList>
    </citation>
    <scope>NUCLEOTIDE SEQUENCE</scope>
    <source>
        <strain evidence="3">RD004123</strain>
    </source>
</reference>
<keyword evidence="4" id="KW-1185">Reference proteome</keyword>
<proteinExistence type="predicted"/>
<name>A0ABQ5QTG6_9ACTN</name>
<feature type="transmembrane region" description="Helical" evidence="1">
    <location>
        <begin position="242"/>
        <end position="263"/>
    </location>
</feature>
<feature type="transmembrane region" description="Helical" evidence="1">
    <location>
        <begin position="65"/>
        <end position="86"/>
    </location>
</feature>
<feature type="transmembrane region" description="Helical" evidence="1">
    <location>
        <begin position="25"/>
        <end position="44"/>
    </location>
</feature>
<feature type="domain" description="DUF1206" evidence="2">
    <location>
        <begin position="200"/>
        <end position="268"/>
    </location>
</feature>
<gene>
    <name evidence="3" type="ORF">Pa4123_25720</name>
</gene>
<protein>
    <recommendedName>
        <fullName evidence="2">DUF1206 domain-containing protein</fullName>
    </recommendedName>
</protein>
<accession>A0ABQ5QTG6</accession>
<organism evidence="3 4">
    <name type="scientific">Phytohabitans aurantiacus</name>
    <dbReference type="NCBI Taxonomy" id="3016789"/>
    <lineage>
        <taxon>Bacteria</taxon>
        <taxon>Bacillati</taxon>
        <taxon>Actinomycetota</taxon>
        <taxon>Actinomycetes</taxon>
        <taxon>Micromonosporales</taxon>
        <taxon>Micromonosporaceae</taxon>
    </lineage>
</organism>
<dbReference type="Pfam" id="PF06724">
    <property type="entry name" value="DUF1206"/>
    <property type="match status" value="3"/>
</dbReference>
<sequence>MADVRLTASRVEGSTFLEVLTRAGFIGYGVVHLLFAWMIVQIAVGRPTDEGDQTGALRTLAEQPLGKFLVAAVAIGMLAMAIWQLLEAAVGHREDRGNERTLERLASAGRTLVYAYFAWAGYKVFTNADSSSADKQQALTSDLMSSSGGRWLVALIGIALAALGAGLVWYGVVKRFEKHLRTGQMSHAARTLARRLGVTGYTSKGVAYGIAGILFVVAAATYDPNKARGLDAALHTLREQSYGTLLLIVVALGVAAFGAFCFVQARYRKV</sequence>
<comment type="caution">
    <text evidence="3">The sequence shown here is derived from an EMBL/GenBank/DDBJ whole genome shotgun (WGS) entry which is preliminary data.</text>
</comment>
<dbReference type="Proteomes" id="UP001144280">
    <property type="component" value="Unassembled WGS sequence"/>
</dbReference>
<evidence type="ECO:0000259" key="2">
    <source>
        <dbReference type="Pfam" id="PF06724"/>
    </source>
</evidence>
<feature type="transmembrane region" description="Helical" evidence="1">
    <location>
        <begin position="205"/>
        <end position="222"/>
    </location>
</feature>
<dbReference type="InterPro" id="IPR009597">
    <property type="entry name" value="DUF1206"/>
</dbReference>
<evidence type="ECO:0000256" key="1">
    <source>
        <dbReference type="SAM" id="Phobius"/>
    </source>
</evidence>
<keyword evidence="1" id="KW-0472">Membrane</keyword>
<dbReference type="EMBL" id="BSDI01000009">
    <property type="protein sequence ID" value="GLH97297.1"/>
    <property type="molecule type" value="Genomic_DNA"/>
</dbReference>
<keyword evidence="1" id="KW-1133">Transmembrane helix</keyword>
<feature type="transmembrane region" description="Helical" evidence="1">
    <location>
        <begin position="151"/>
        <end position="172"/>
    </location>
</feature>
<keyword evidence="1" id="KW-0812">Transmembrane</keyword>